<reference evidence="2" key="1">
    <citation type="submission" date="2015-11" db="EMBL/GenBank/DDBJ databases">
        <title>De novo transcriptome assembly of four potential Pierce s Disease insect vectors from Arizona vineyards.</title>
        <authorList>
            <person name="Tassone E.E."/>
        </authorList>
    </citation>
    <scope>NUCLEOTIDE SEQUENCE</scope>
</reference>
<feature type="non-terminal residue" evidence="2">
    <location>
        <position position="1"/>
    </location>
</feature>
<sequence length="125" mass="14353">VSTKKPEFFMWSEEQAGRGSTEVGSALLSFLSSYQFDDCINHVRLFCDGCTGQNKNNHILHTLMYFLARSEGNIDSISITFPVRGHSFLPADRVFGRVERILKKKPTIISKEEYFEEYRKVGPVR</sequence>
<organism evidence="2">
    <name type="scientific">Cuerna arida</name>
    <dbReference type="NCBI Taxonomy" id="1464854"/>
    <lineage>
        <taxon>Eukaryota</taxon>
        <taxon>Metazoa</taxon>
        <taxon>Ecdysozoa</taxon>
        <taxon>Arthropoda</taxon>
        <taxon>Hexapoda</taxon>
        <taxon>Insecta</taxon>
        <taxon>Pterygota</taxon>
        <taxon>Neoptera</taxon>
        <taxon>Paraneoptera</taxon>
        <taxon>Hemiptera</taxon>
        <taxon>Auchenorrhyncha</taxon>
        <taxon>Membracoidea</taxon>
        <taxon>Cicadellidae</taxon>
        <taxon>Cicadellinae</taxon>
        <taxon>Proconiini</taxon>
        <taxon>Cuerna</taxon>
    </lineage>
</organism>
<dbReference type="Pfam" id="PF25273">
    <property type="entry name" value="DUF7869"/>
    <property type="match status" value="1"/>
</dbReference>
<feature type="domain" description="DUF7869" evidence="1">
    <location>
        <begin position="17"/>
        <end position="107"/>
    </location>
</feature>
<feature type="non-terminal residue" evidence="2">
    <location>
        <position position="125"/>
    </location>
</feature>
<dbReference type="PANTHER" id="PTHR34415:SF1">
    <property type="entry name" value="INTEGRASE CATALYTIC DOMAIN-CONTAINING PROTEIN"/>
    <property type="match status" value="1"/>
</dbReference>
<name>A0A1B6FCY7_9HEMI</name>
<dbReference type="InterPro" id="IPR057191">
    <property type="entry name" value="DUF7869"/>
</dbReference>
<gene>
    <name evidence="2" type="ORF">g.44445</name>
</gene>
<evidence type="ECO:0000313" key="2">
    <source>
        <dbReference type="EMBL" id="JAS48048.1"/>
    </source>
</evidence>
<dbReference type="EMBL" id="GECZ01021721">
    <property type="protein sequence ID" value="JAS48048.1"/>
    <property type="molecule type" value="Transcribed_RNA"/>
</dbReference>
<proteinExistence type="predicted"/>
<dbReference type="PANTHER" id="PTHR34415">
    <property type="entry name" value="INTEGRASE CATALYTIC DOMAIN-CONTAINING PROTEIN"/>
    <property type="match status" value="1"/>
</dbReference>
<dbReference type="AlphaFoldDB" id="A0A1B6FCY7"/>
<evidence type="ECO:0000259" key="1">
    <source>
        <dbReference type="Pfam" id="PF25273"/>
    </source>
</evidence>
<protein>
    <recommendedName>
        <fullName evidence="1">DUF7869 domain-containing protein</fullName>
    </recommendedName>
</protein>
<accession>A0A1B6FCY7</accession>